<dbReference type="Pfam" id="PF01168">
    <property type="entry name" value="Ala_racemase_N"/>
    <property type="match status" value="1"/>
</dbReference>
<evidence type="ECO:0000256" key="7">
    <source>
        <dbReference type="HAMAP-Rule" id="MF_01201"/>
    </source>
</evidence>
<evidence type="ECO:0000256" key="6">
    <source>
        <dbReference type="ARBA" id="ARBA00023235"/>
    </source>
</evidence>
<evidence type="ECO:0000256" key="1">
    <source>
        <dbReference type="ARBA" id="ARBA00000316"/>
    </source>
</evidence>
<dbReference type="Gene3D" id="3.20.20.10">
    <property type="entry name" value="Alanine racemase"/>
    <property type="match status" value="1"/>
</dbReference>
<feature type="active site" description="Proton acceptor; specific for D-alanine" evidence="7">
    <location>
        <position position="47"/>
    </location>
</feature>
<keyword evidence="12" id="KW-1185">Reference proteome</keyword>
<feature type="binding site" evidence="7 9">
    <location>
        <position position="146"/>
    </location>
    <ligand>
        <name>substrate</name>
    </ligand>
</feature>
<evidence type="ECO:0000256" key="8">
    <source>
        <dbReference type="PIRSR" id="PIRSR600821-50"/>
    </source>
</evidence>
<dbReference type="GO" id="GO:0008784">
    <property type="term" value="F:alanine racemase activity"/>
    <property type="evidence" value="ECO:0007669"/>
    <property type="project" value="UniProtKB-UniRule"/>
</dbReference>
<feature type="modified residue" description="N6-(pyridoxal phosphate)lysine" evidence="7 8">
    <location>
        <position position="47"/>
    </location>
</feature>
<dbReference type="AlphaFoldDB" id="G6XM87"/>
<dbReference type="CDD" id="cd00430">
    <property type="entry name" value="PLPDE_III_AR"/>
    <property type="match status" value="1"/>
</dbReference>
<dbReference type="Gene3D" id="2.40.37.10">
    <property type="entry name" value="Lyase, Ornithine Decarboxylase, Chain A, domain 1"/>
    <property type="match status" value="1"/>
</dbReference>
<sequence>MLISSASRLWPSYRAGACLTVDLSAIVANYRTLKERVADSICSAVVKADAYGLGAAYVAPELEKAGAKEFFVAHVDEGIILREHVSPDARITVLHGPRPQAAADFVRYDLRPVLNSLEQIETWRNEARKMDRSLEAALQVDSGMSRFGLSDRDVERLSEEAALLDGIHSTLIMSHLACADEPENRANSEQRQNMLRLASRLPAAPLSLSASSGIFLGPDYHLDLVRPGAALYGLRPCATQPNPLQSVVRLQAHVLQIRDLAPGEGVGYGLTYRPLEPRRIATVGAGYADGFSRHGAKDGCVWFGDYRLPVIGRISMDSMSVDMTDVPEGLLSQDMTVDLIGPRRSVDDVAQAAGTIGYEVLTSLGHRYHRTYVKR</sequence>
<reference evidence="11 12" key="1">
    <citation type="submission" date="2011-10" db="EMBL/GenBank/DDBJ databases">
        <title>Genome sequence of Gluconobacter morbifer G707, isolated from Drosophila gut.</title>
        <authorList>
            <person name="Lee W.-J."/>
            <person name="Kim E.-K."/>
        </authorList>
    </citation>
    <scope>NUCLEOTIDE SEQUENCE [LARGE SCALE GENOMIC DNA]</scope>
    <source>
        <strain evidence="11 12">G707</strain>
    </source>
</reference>
<evidence type="ECO:0000256" key="5">
    <source>
        <dbReference type="ARBA" id="ARBA00022898"/>
    </source>
</evidence>
<evidence type="ECO:0000256" key="3">
    <source>
        <dbReference type="ARBA" id="ARBA00007880"/>
    </source>
</evidence>
<keyword evidence="6 7" id="KW-0413">Isomerase</keyword>
<evidence type="ECO:0000313" key="11">
    <source>
        <dbReference type="EMBL" id="EHH66985.1"/>
    </source>
</evidence>
<dbReference type="InterPro" id="IPR001608">
    <property type="entry name" value="Ala_racemase_N"/>
</dbReference>
<dbReference type="OrthoDB" id="9813814at2"/>
<comment type="pathway">
    <text evidence="7">Amino-acid biosynthesis; D-alanine biosynthesis; D-alanine from L-alanine: step 1/1.</text>
</comment>
<keyword evidence="5 7" id="KW-0663">Pyridoxal phosphate</keyword>
<dbReference type="PANTHER" id="PTHR30511">
    <property type="entry name" value="ALANINE RACEMASE"/>
    <property type="match status" value="1"/>
</dbReference>
<dbReference type="PRINTS" id="PR00992">
    <property type="entry name" value="ALARACEMASE"/>
</dbReference>
<dbReference type="InterPro" id="IPR020622">
    <property type="entry name" value="Ala_racemase_pyridoxalP-BS"/>
</dbReference>
<comment type="caution">
    <text evidence="11">The sequence shown here is derived from an EMBL/GenBank/DDBJ whole genome shotgun (WGS) entry which is preliminary data.</text>
</comment>
<dbReference type="InterPro" id="IPR009006">
    <property type="entry name" value="Ala_racemase/Decarboxylase_C"/>
</dbReference>
<dbReference type="HAMAP" id="MF_01201">
    <property type="entry name" value="Ala_racemase"/>
    <property type="match status" value="1"/>
</dbReference>
<evidence type="ECO:0000313" key="12">
    <source>
        <dbReference type="Proteomes" id="UP000004949"/>
    </source>
</evidence>
<proteinExistence type="inferred from homology"/>
<dbReference type="EMBL" id="AGQV01000013">
    <property type="protein sequence ID" value="EHH66985.1"/>
    <property type="molecule type" value="Genomic_DNA"/>
</dbReference>
<comment type="similarity">
    <text evidence="3 7">Belongs to the alanine racemase family.</text>
</comment>
<dbReference type="GO" id="GO:0030170">
    <property type="term" value="F:pyridoxal phosphate binding"/>
    <property type="evidence" value="ECO:0007669"/>
    <property type="project" value="UniProtKB-UniRule"/>
</dbReference>
<dbReference type="PROSITE" id="PS00395">
    <property type="entry name" value="ALANINE_RACEMASE"/>
    <property type="match status" value="1"/>
</dbReference>
<dbReference type="NCBIfam" id="TIGR00492">
    <property type="entry name" value="alr"/>
    <property type="match status" value="1"/>
</dbReference>
<feature type="active site" description="Proton acceptor; specific for L-alanine" evidence="7">
    <location>
        <position position="268"/>
    </location>
</feature>
<dbReference type="SMART" id="SM01005">
    <property type="entry name" value="Ala_racemase_C"/>
    <property type="match status" value="1"/>
</dbReference>
<dbReference type="InterPro" id="IPR029066">
    <property type="entry name" value="PLP-binding_barrel"/>
</dbReference>
<dbReference type="Proteomes" id="UP000004949">
    <property type="component" value="Unassembled WGS sequence"/>
</dbReference>
<dbReference type="PANTHER" id="PTHR30511:SF0">
    <property type="entry name" value="ALANINE RACEMASE, CATABOLIC-RELATED"/>
    <property type="match status" value="1"/>
</dbReference>
<dbReference type="InterPro" id="IPR011079">
    <property type="entry name" value="Ala_racemase_C"/>
</dbReference>
<comment type="cofactor">
    <cofactor evidence="2 7 8">
        <name>pyridoxal 5'-phosphate</name>
        <dbReference type="ChEBI" id="CHEBI:597326"/>
    </cofactor>
</comment>
<feature type="domain" description="Alanine racemase C-terminal" evidence="10">
    <location>
        <begin position="247"/>
        <end position="373"/>
    </location>
</feature>
<name>G6XM87_9PROT</name>
<accession>G6XM87</accession>
<feature type="binding site" evidence="7 9">
    <location>
        <position position="316"/>
    </location>
    <ligand>
        <name>substrate</name>
    </ligand>
</feature>
<dbReference type="EC" id="5.1.1.1" evidence="4 7"/>
<dbReference type="InterPro" id="IPR000821">
    <property type="entry name" value="Ala_racemase"/>
</dbReference>
<dbReference type="SUPFAM" id="SSF50621">
    <property type="entry name" value="Alanine racemase C-terminal domain-like"/>
    <property type="match status" value="1"/>
</dbReference>
<comment type="function">
    <text evidence="7">Catalyzes the interconversion of L-alanine and D-alanine. May also act on other amino acids.</text>
</comment>
<dbReference type="GO" id="GO:0005829">
    <property type="term" value="C:cytosol"/>
    <property type="evidence" value="ECO:0007669"/>
    <property type="project" value="TreeGrafter"/>
</dbReference>
<gene>
    <name evidence="11" type="ORF">GMO_26050</name>
</gene>
<dbReference type="SUPFAM" id="SSF51419">
    <property type="entry name" value="PLP-binding barrel"/>
    <property type="match status" value="1"/>
</dbReference>
<dbReference type="RefSeq" id="WP_008852746.1">
    <property type="nucleotide sequence ID" value="NZ_AGQV01000013.1"/>
</dbReference>
<evidence type="ECO:0000256" key="4">
    <source>
        <dbReference type="ARBA" id="ARBA00013089"/>
    </source>
</evidence>
<dbReference type="PATRIC" id="fig|1088869.3.peg.2598"/>
<evidence type="ECO:0000259" key="10">
    <source>
        <dbReference type="SMART" id="SM01005"/>
    </source>
</evidence>
<evidence type="ECO:0000256" key="9">
    <source>
        <dbReference type="PIRSR" id="PIRSR600821-52"/>
    </source>
</evidence>
<dbReference type="eggNOG" id="COG0787">
    <property type="taxonomic scope" value="Bacteria"/>
</dbReference>
<evidence type="ECO:0000256" key="2">
    <source>
        <dbReference type="ARBA" id="ARBA00001933"/>
    </source>
</evidence>
<protein>
    <recommendedName>
        <fullName evidence="4 7">Alanine racemase</fullName>
        <ecNumber evidence="4 7">5.1.1.1</ecNumber>
    </recommendedName>
</protein>
<dbReference type="Pfam" id="PF00842">
    <property type="entry name" value="Ala_racemase_C"/>
    <property type="match status" value="1"/>
</dbReference>
<dbReference type="STRING" id="1088869.GMO_26050"/>
<dbReference type="UniPathway" id="UPA00042">
    <property type="reaction ID" value="UER00497"/>
</dbReference>
<comment type="catalytic activity">
    <reaction evidence="1 7">
        <text>L-alanine = D-alanine</text>
        <dbReference type="Rhea" id="RHEA:20249"/>
        <dbReference type="ChEBI" id="CHEBI:57416"/>
        <dbReference type="ChEBI" id="CHEBI:57972"/>
        <dbReference type="EC" id="5.1.1.1"/>
    </reaction>
</comment>
<organism evidence="11 12">
    <name type="scientific">Gluconobacter morbifer G707</name>
    <dbReference type="NCBI Taxonomy" id="1088869"/>
    <lineage>
        <taxon>Bacteria</taxon>
        <taxon>Pseudomonadati</taxon>
        <taxon>Pseudomonadota</taxon>
        <taxon>Alphaproteobacteria</taxon>
        <taxon>Acetobacterales</taxon>
        <taxon>Acetobacteraceae</taxon>
        <taxon>Gluconobacter</taxon>
    </lineage>
</organism>
<dbReference type="GO" id="GO:0030632">
    <property type="term" value="P:D-alanine biosynthetic process"/>
    <property type="evidence" value="ECO:0007669"/>
    <property type="project" value="UniProtKB-UniRule"/>
</dbReference>